<name>A0A2V5KDS6_9BACL</name>
<dbReference type="PANTHER" id="PTHR30572:SF4">
    <property type="entry name" value="ABC TRANSPORTER PERMEASE YTRF"/>
    <property type="match status" value="1"/>
</dbReference>
<evidence type="ECO:0000313" key="10">
    <source>
        <dbReference type="EMBL" id="PYI56404.1"/>
    </source>
</evidence>
<keyword evidence="5 7" id="KW-0472">Membrane</keyword>
<dbReference type="InterPro" id="IPR025857">
    <property type="entry name" value="MacB_PCD"/>
</dbReference>
<keyword evidence="4 7" id="KW-1133">Transmembrane helix</keyword>
<feature type="transmembrane region" description="Helical" evidence="7">
    <location>
        <begin position="319"/>
        <end position="344"/>
    </location>
</feature>
<evidence type="ECO:0000256" key="4">
    <source>
        <dbReference type="ARBA" id="ARBA00022989"/>
    </source>
</evidence>
<dbReference type="Proteomes" id="UP000247476">
    <property type="component" value="Unassembled WGS sequence"/>
</dbReference>
<evidence type="ECO:0000256" key="6">
    <source>
        <dbReference type="ARBA" id="ARBA00038076"/>
    </source>
</evidence>
<proteinExistence type="inferred from homology"/>
<dbReference type="RefSeq" id="WP_110838930.1">
    <property type="nucleotide sequence ID" value="NZ_QJVJ01000002.1"/>
</dbReference>
<evidence type="ECO:0000259" key="9">
    <source>
        <dbReference type="Pfam" id="PF12704"/>
    </source>
</evidence>
<dbReference type="Pfam" id="PF12704">
    <property type="entry name" value="MacB_PCD"/>
    <property type="match status" value="1"/>
</dbReference>
<feature type="transmembrane region" description="Helical" evidence="7">
    <location>
        <begin position="20"/>
        <end position="42"/>
    </location>
</feature>
<keyword evidence="11" id="KW-1185">Reference proteome</keyword>
<comment type="caution">
    <text evidence="10">The sequence shown here is derived from an EMBL/GenBank/DDBJ whole genome shotgun (WGS) entry which is preliminary data.</text>
</comment>
<dbReference type="InterPro" id="IPR003838">
    <property type="entry name" value="ABC3_permease_C"/>
</dbReference>
<dbReference type="GO" id="GO:0005886">
    <property type="term" value="C:plasma membrane"/>
    <property type="evidence" value="ECO:0007669"/>
    <property type="project" value="UniProtKB-SubCell"/>
</dbReference>
<feature type="domain" description="ABC3 transporter permease C-terminal" evidence="8">
    <location>
        <begin position="328"/>
        <end position="450"/>
    </location>
</feature>
<feature type="domain" description="MacB-like periplasmic core" evidence="9">
    <location>
        <begin position="21"/>
        <end position="157"/>
    </location>
</feature>
<reference evidence="10 11" key="1">
    <citation type="submission" date="2018-05" db="EMBL/GenBank/DDBJ databases">
        <title>Paenibacillus flagellatus sp. nov., isolated from selenium mineral soil.</title>
        <authorList>
            <person name="Dai X."/>
        </authorList>
    </citation>
    <scope>NUCLEOTIDE SEQUENCE [LARGE SCALE GENOMIC DNA]</scope>
    <source>
        <strain evidence="10 11">DXL2</strain>
    </source>
</reference>
<keyword evidence="2" id="KW-1003">Cell membrane</keyword>
<evidence type="ECO:0000256" key="2">
    <source>
        <dbReference type="ARBA" id="ARBA00022475"/>
    </source>
</evidence>
<protein>
    <submittedName>
        <fullName evidence="10">ABC transporter permease</fullName>
    </submittedName>
</protein>
<gene>
    <name evidence="10" type="ORF">DLM86_05350</name>
</gene>
<evidence type="ECO:0000256" key="7">
    <source>
        <dbReference type="SAM" id="Phobius"/>
    </source>
</evidence>
<dbReference type="InterPro" id="IPR050250">
    <property type="entry name" value="Macrolide_Exporter_MacB"/>
</dbReference>
<sequence>MRLRDYLVLGWDQLRRRKVVTLLCVMGIAIGSASIVVALAFGESVTHYSAKQMSYYLKTDEITVMNGGGSSETPNANGPGEYDITKQKLQLIRSLPNVKTAAAYENVGDLEFVADDSKIGRIDVTATDLGTLPDFGIEFQQGSPIDQDNVIVLSYTATIGLRDRQTSFSESARQQQARQELDIIEGRERAQIVPYPLYRKMIRLVRTVTLADGTTKTLEFPVRVVAIEKRPEGMSDRYLYFSQKTAYISSGLARQIREATAAASGNASAQITVGDKFDSVKVKVAPVDAVAQTDSLIQKMKLRTMNNLSRQESMSQEFVIVRIIFGGAGLFILFVASISIIVAMTMSTHQRRRQIGIMKVLGANLGQIRNMFVVESAMLGLLGGLAGILFAYWVVWAINIVLIRSSDSPSPDNAEILFISYWILPLGLFFAMLTGVLSGIFPAIKASRTDALTAIKREG</sequence>
<accession>A0A2V5KDS6</accession>
<evidence type="ECO:0000256" key="3">
    <source>
        <dbReference type="ARBA" id="ARBA00022692"/>
    </source>
</evidence>
<dbReference type="OrthoDB" id="9770099at2"/>
<dbReference type="GO" id="GO:0022857">
    <property type="term" value="F:transmembrane transporter activity"/>
    <property type="evidence" value="ECO:0007669"/>
    <property type="project" value="TreeGrafter"/>
</dbReference>
<comment type="similarity">
    <text evidence="6">Belongs to the ABC-4 integral membrane protein family.</text>
</comment>
<organism evidence="10 11">
    <name type="scientific">Paenibacillus flagellatus</name>
    <dbReference type="NCBI Taxonomy" id="2211139"/>
    <lineage>
        <taxon>Bacteria</taxon>
        <taxon>Bacillati</taxon>
        <taxon>Bacillota</taxon>
        <taxon>Bacilli</taxon>
        <taxon>Bacillales</taxon>
        <taxon>Paenibacillaceae</taxon>
        <taxon>Paenibacillus</taxon>
    </lineage>
</organism>
<evidence type="ECO:0000256" key="1">
    <source>
        <dbReference type="ARBA" id="ARBA00004651"/>
    </source>
</evidence>
<evidence type="ECO:0000256" key="5">
    <source>
        <dbReference type="ARBA" id="ARBA00023136"/>
    </source>
</evidence>
<keyword evidence="3 7" id="KW-0812">Transmembrane</keyword>
<feature type="transmembrane region" description="Helical" evidence="7">
    <location>
        <begin position="377"/>
        <end position="398"/>
    </location>
</feature>
<dbReference type="Pfam" id="PF02687">
    <property type="entry name" value="FtsX"/>
    <property type="match status" value="1"/>
</dbReference>
<dbReference type="AlphaFoldDB" id="A0A2V5KDS6"/>
<dbReference type="EMBL" id="QJVJ01000002">
    <property type="protein sequence ID" value="PYI56404.1"/>
    <property type="molecule type" value="Genomic_DNA"/>
</dbReference>
<evidence type="ECO:0000259" key="8">
    <source>
        <dbReference type="Pfam" id="PF02687"/>
    </source>
</evidence>
<feature type="transmembrane region" description="Helical" evidence="7">
    <location>
        <begin position="418"/>
        <end position="441"/>
    </location>
</feature>
<dbReference type="PANTHER" id="PTHR30572">
    <property type="entry name" value="MEMBRANE COMPONENT OF TRANSPORTER-RELATED"/>
    <property type="match status" value="1"/>
</dbReference>
<comment type="subcellular location">
    <subcellularLocation>
        <location evidence="1">Cell membrane</location>
        <topology evidence="1">Multi-pass membrane protein</topology>
    </subcellularLocation>
</comment>
<evidence type="ECO:0000313" key="11">
    <source>
        <dbReference type="Proteomes" id="UP000247476"/>
    </source>
</evidence>